<comment type="similarity">
    <text evidence="1">Belongs to the peptidase S1 family.</text>
</comment>
<evidence type="ECO:0000313" key="6">
    <source>
        <dbReference type="EMBL" id="MEW9919124.1"/>
    </source>
</evidence>
<accession>A0ABV3RJP5</accession>
<evidence type="ECO:0000256" key="3">
    <source>
        <dbReference type="ARBA" id="ARBA00022801"/>
    </source>
</evidence>
<evidence type="ECO:0000256" key="2">
    <source>
        <dbReference type="ARBA" id="ARBA00022670"/>
    </source>
</evidence>
<gene>
    <name evidence="6" type="ORF">AB2B41_05895</name>
</gene>
<keyword evidence="4" id="KW-0720">Serine protease</keyword>
<comment type="caution">
    <text evidence="6">The sequence shown here is derived from an EMBL/GenBank/DDBJ whole genome shotgun (WGS) entry which is preliminary data.</text>
</comment>
<keyword evidence="5" id="KW-1015">Disulfide bond</keyword>
<evidence type="ECO:0000313" key="7">
    <source>
        <dbReference type="Proteomes" id="UP001556098"/>
    </source>
</evidence>
<name>A0ABV3RJP5_9RHOB</name>
<dbReference type="Proteomes" id="UP001556098">
    <property type="component" value="Unassembled WGS sequence"/>
</dbReference>
<dbReference type="PRINTS" id="PR00861">
    <property type="entry name" value="ALYTICPTASE"/>
</dbReference>
<proteinExistence type="inferred from homology"/>
<keyword evidence="7" id="KW-1185">Reference proteome</keyword>
<dbReference type="InterPro" id="IPR043504">
    <property type="entry name" value="Peptidase_S1_PA_chymotrypsin"/>
</dbReference>
<dbReference type="InterPro" id="IPR001316">
    <property type="entry name" value="Pept_S1A_streptogrisin"/>
</dbReference>
<evidence type="ECO:0000256" key="4">
    <source>
        <dbReference type="ARBA" id="ARBA00022825"/>
    </source>
</evidence>
<organism evidence="6 7">
    <name type="scientific">Sulfitobacter sediminis</name>
    <dbReference type="NCBI Taxonomy" id="3234186"/>
    <lineage>
        <taxon>Bacteria</taxon>
        <taxon>Pseudomonadati</taxon>
        <taxon>Pseudomonadota</taxon>
        <taxon>Alphaproteobacteria</taxon>
        <taxon>Rhodobacterales</taxon>
        <taxon>Roseobacteraceae</taxon>
        <taxon>Sulfitobacter</taxon>
    </lineage>
</organism>
<reference evidence="6 7" key="1">
    <citation type="submission" date="2024-07" db="EMBL/GenBank/DDBJ databases">
        <title>Marimonas sp.nov., isolated from tidal-flat sediment.</title>
        <authorList>
            <person name="Jayan J.N."/>
            <person name="Lee S.S."/>
        </authorList>
    </citation>
    <scope>NUCLEOTIDE SEQUENCE [LARGE SCALE GENOMIC DNA]</scope>
    <source>
        <strain evidence="6 7">MJW-29</strain>
    </source>
</reference>
<dbReference type="InterPro" id="IPR009003">
    <property type="entry name" value="Peptidase_S1_PA"/>
</dbReference>
<keyword evidence="2" id="KW-0645">Protease</keyword>
<dbReference type="RefSeq" id="WP_367876824.1">
    <property type="nucleotide sequence ID" value="NZ_JBFNXX010000003.1"/>
</dbReference>
<dbReference type="Gene3D" id="2.40.10.10">
    <property type="entry name" value="Trypsin-like serine proteases"/>
    <property type="match status" value="1"/>
</dbReference>
<keyword evidence="3" id="KW-0378">Hydrolase</keyword>
<dbReference type="SUPFAM" id="SSF50494">
    <property type="entry name" value="Trypsin-like serine proteases"/>
    <property type="match status" value="1"/>
</dbReference>
<sequence length="310" mass="32661">MAEEEFTQLAVVQEAKDAHETELLAKPNVVGVGIGYKEKRGKILSDEGPVVQVYVRKKLPKTKLSADEMVTAEVNGAKTDVIEVGEIEAQPFTARLRPAIPGYSIGHYKITAGTFGCLVRDVCEPCHVHILSNNHVLANSNAAAPGDPILQPGRVDGGAIPNDVIARLSRFVPIRFGDPARFNLVDAALARPRDLRDVIASITALGIPTGTVEATLGLEVVKSGRTTETTTGKVIGLNATISVGYGVGVGYFRNQILTTNMSAGGDSGSLLLSRADKKATGLLFAGSSQVTVHNNISNVLMALGVELITA</sequence>
<evidence type="ECO:0000256" key="5">
    <source>
        <dbReference type="ARBA" id="ARBA00023157"/>
    </source>
</evidence>
<dbReference type="EMBL" id="JBFNXX010000003">
    <property type="protein sequence ID" value="MEW9919124.1"/>
    <property type="molecule type" value="Genomic_DNA"/>
</dbReference>
<evidence type="ECO:0000256" key="1">
    <source>
        <dbReference type="ARBA" id="ARBA00007664"/>
    </source>
</evidence>
<protein>
    <submittedName>
        <fullName evidence="6">Uncharacterized protein</fullName>
    </submittedName>
</protein>